<dbReference type="Proteomes" id="UP000186922">
    <property type="component" value="Unassembled WGS sequence"/>
</dbReference>
<organism evidence="1 2">
    <name type="scientific">Ramazzottius varieornatus</name>
    <name type="common">Water bear</name>
    <name type="synonym">Tardigrade</name>
    <dbReference type="NCBI Taxonomy" id="947166"/>
    <lineage>
        <taxon>Eukaryota</taxon>
        <taxon>Metazoa</taxon>
        <taxon>Ecdysozoa</taxon>
        <taxon>Tardigrada</taxon>
        <taxon>Eutardigrada</taxon>
        <taxon>Parachela</taxon>
        <taxon>Hypsibioidea</taxon>
        <taxon>Ramazzottiidae</taxon>
        <taxon>Ramazzottius</taxon>
    </lineage>
</organism>
<dbReference type="EMBL" id="BDGG01000002">
    <property type="protein sequence ID" value="GAU91829.1"/>
    <property type="molecule type" value="Genomic_DNA"/>
</dbReference>
<proteinExistence type="predicted"/>
<accession>A0A1D1UQ26</accession>
<comment type="caution">
    <text evidence="1">The sequence shown here is derived from an EMBL/GenBank/DDBJ whole genome shotgun (WGS) entry which is preliminary data.</text>
</comment>
<reference evidence="1 2" key="1">
    <citation type="journal article" date="2016" name="Nat. Commun.">
        <title>Extremotolerant tardigrade genome and improved radiotolerance of human cultured cells by tardigrade-unique protein.</title>
        <authorList>
            <person name="Hashimoto T."/>
            <person name="Horikawa D.D."/>
            <person name="Saito Y."/>
            <person name="Kuwahara H."/>
            <person name="Kozuka-Hata H."/>
            <person name="Shin-I T."/>
            <person name="Minakuchi Y."/>
            <person name="Ohishi K."/>
            <person name="Motoyama A."/>
            <person name="Aizu T."/>
            <person name="Enomoto A."/>
            <person name="Kondo K."/>
            <person name="Tanaka S."/>
            <person name="Hara Y."/>
            <person name="Koshikawa S."/>
            <person name="Sagara H."/>
            <person name="Miura T."/>
            <person name="Yokobori S."/>
            <person name="Miyagawa K."/>
            <person name="Suzuki Y."/>
            <person name="Kubo T."/>
            <person name="Oyama M."/>
            <person name="Kohara Y."/>
            <person name="Fujiyama A."/>
            <person name="Arakawa K."/>
            <person name="Katayama T."/>
            <person name="Toyoda A."/>
            <person name="Kunieda T."/>
        </authorList>
    </citation>
    <scope>NUCLEOTIDE SEQUENCE [LARGE SCALE GENOMIC DNA]</scope>
    <source>
        <strain evidence="1 2">YOKOZUNA-1</strain>
    </source>
</reference>
<evidence type="ECO:0000313" key="2">
    <source>
        <dbReference type="Proteomes" id="UP000186922"/>
    </source>
</evidence>
<keyword evidence="2" id="KW-1185">Reference proteome</keyword>
<protein>
    <submittedName>
        <fullName evidence="1">Uncharacterized protein</fullName>
    </submittedName>
</protein>
<dbReference type="AlphaFoldDB" id="A0A1D1UQ26"/>
<evidence type="ECO:0000313" key="1">
    <source>
        <dbReference type="EMBL" id="GAU91829.1"/>
    </source>
</evidence>
<gene>
    <name evidence="1" type="primary">RvY_04010-1</name>
    <name evidence="1" type="synonym">RvY_04010.1</name>
    <name evidence="1" type="ORF">RvY_04010</name>
</gene>
<sequence>MNRPRQSIAAFSPLNFLLTHSAHQAAVSEDRGQLVHLGSIHLLGPDTQRTISNHMPLQVCGKDM</sequence>
<name>A0A1D1UQ26_RAMVA</name>